<evidence type="ECO:0000259" key="5">
    <source>
        <dbReference type="Pfam" id="PF00496"/>
    </source>
</evidence>
<keyword evidence="3 4" id="KW-0732">Signal</keyword>
<feature type="chain" id="PRO_5037851311" evidence="4">
    <location>
        <begin position="22"/>
        <end position="492"/>
    </location>
</feature>
<organism evidence="6 7">
    <name type="scientific">Acuticoccus mangrovi</name>
    <dbReference type="NCBI Taxonomy" id="2796142"/>
    <lineage>
        <taxon>Bacteria</taxon>
        <taxon>Pseudomonadati</taxon>
        <taxon>Pseudomonadota</taxon>
        <taxon>Alphaproteobacteria</taxon>
        <taxon>Hyphomicrobiales</taxon>
        <taxon>Amorphaceae</taxon>
        <taxon>Acuticoccus</taxon>
    </lineage>
</organism>
<dbReference type="InterPro" id="IPR030678">
    <property type="entry name" value="Peptide/Ni-bd"/>
</dbReference>
<evidence type="ECO:0000256" key="1">
    <source>
        <dbReference type="ARBA" id="ARBA00004418"/>
    </source>
</evidence>
<gene>
    <name evidence="6" type="ORF">JCR33_04680</name>
</gene>
<dbReference type="GO" id="GO:0015833">
    <property type="term" value="P:peptide transport"/>
    <property type="evidence" value="ECO:0007669"/>
    <property type="project" value="TreeGrafter"/>
</dbReference>
<sequence length="492" mass="53403">MARRLLLSLALAFATTISAIAAPVDRPLIIGMRLEPPHLDPTAGAAAAIDEVLYANVFEGLTRIDAEGHVVPGLATDWEFGDDGLSLTLTLRDGVTFHDGKPFNADVAKFSLDRARAPGAENAQPQLFAAIESVAAPDPTTLVIHLSRPDADLPYSLAWGDAVMVHPDSAETNKQTPVGTGPFRFERWRRGDRIVLVRNDDYWGEAAKLPRVEFAFVGDPTVALAALMAGDINAFPSFGAPETLPVIAADPRFTVKSGTTEGETIMAINSRRPPLDQLAVRQALARAVDRQALVDGAMYGTATPIGAPMPPHDPAYIDLTGVNAYDPASAKALLAEAGVENLKLTLSLPPTSYARRSGEIIASELREVGIDVTLEPVEWAEWLSRIFRGKDYDLTIVAHTEPSDIGIYGRPDYYFHVDDPRLTEILDALDVETDPAARIELLQEAQRRIADNAVNVFLFQLPKSGVWDARLVGMWENSPIQANDVTGVYWSK</sequence>
<evidence type="ECO:0000256" key="2">
    <source>
        <dbReference type="ARBA" id="ARBA00005695"/>
    </source>
</evidence>
<dbReference type="PIRSF" id="PIRSF002741">
    <property type="entry name" value="MppA"/>
    <property type="match status" value="1"/>
</dbReference>
<dbReference type="InterPro" id="IPR039424">
    <property type="entry name" value="SBP_5"/>
</dbReference>
<dbReference type="Proteomes" id="UP000609531">
    <property type="component" value="Unassembled WGS sequence"/>
</dbReference>
<protein>
    <submittedName>
        <fullName evidence="6">ABC transporter substrate-binding protein</fullName>
    </submittedName>
</protein>
<dbReference type="RefSeq" id="WP_198880870.1">
    <property type="nucleotide sequence ID" value="NZ_JAEKJA010000003.1"/>
</dbReference>
<comment type="subcellular location">
    <subcellularLocation>
        <location evidence="1">Periplasm</location>
    </subcellularLocation>
</comment>
<evidence type="ECO:0000256" key="4">
    <source>
        <dbReference type="SAM" id="SignalP"/>
    </source>
</evidence>
<dbReference type="PANTHER" id="PTHR30290">
    <property type="entry name" value="PERIPLASMIC BINDING COMPONENT OF ABC TRANSPORTER"/>
    <property type="match status" value="1"/>
</dbReference>
<dbReference type="Gene3D" id="3.40.190.10">
    <property type="entry name" value="Periplasmic binding protein-like II"/>
    <property type="match status" value="1"/>
</dbReference>
<reference evidence="6" key="1">
    <citation type="submission" date="2020-12" db="EMBL/GenBank/DDBJ databases">
        <title>Bacterial taxonomy.</title>
        <authorList>
            <person name="Pan X."/>
        </authorList>
    </citation>
    <scope>NUCLEOTIDE SEQUENCE</scope>
    <source>
        <strain evidence="6">B2012</strain>
    </source>
</reference>
<evidence type="ECO:0000256" key="3">
    <source>
        <dbReference type="ARBA" id="ARBA00022729"/>
    </source>
</evidence>
<feature type="domain" description="Solute-binding protein family 5" evidence="5">
    <location>
        <begin position="70"/>
        <end position="399"/>
    </location>
</feature>
<evidence type="ECO:0000313" key="6">
    <source>
        <dbReference type="EMBL" id="MBJ3774970.1"/>
    </source>
</evidence>
<dbReference type="InterPro" id="IPR000914">
    <property type="entry name" value="SBP_5_dom"/>
</dbReference>
<dbReference type="GO" id="GO:0030288">
    <property type="term" value="C:outer membrane-bounded periplasmic space"/>
    <property type="evidence" value="ECO:0007669"/>
    <property type="project" value="UniProtKB-ARBA"/>
</dbReference>
<comment type="similarity">
    <text evidence="2">Belongs to the bacterial solute-binding protein 5 family.</text>
</comment>
<feature type="signal peptide" evidence="4">
    <location>
        <begin position="1"/>
        <end position="21"/>
    </location>
</feature>
<dbReference type="GO" id="GO:1904680">
    <property type="term" value="F:peptide transmembrane transporter activity"/>
    <property type="evidence" value="ECO:0007669"/>
    <property type="project" value="TreeGrafter"/>
</dbReference>
<dbReference type="GO" id="GO:0043190">
    <property type="term" value="C:ATP-binding cassette (ABC) transporter complex"/>
    <property type="evidence" value="ECO:0007669"/>
    <property type="project" value="InterPro"/>
</dbReference>
<dbReference type="PANTHER" id="PTHR30290:SF38">
    <property type="entry name" value="D,D-DIPEPTIDE-BINDING PERIPLASMIC PROTEIN DDPA-RELATED"/>
    <property type="match status" value="1"/>
</dbReference>
<dbReference type="AlphaFoldDB" id="A0A934MFI8"/>
<dbReference type="Pfam" id="PF00496">
    <property type="entry name" value="SBP_bac_5"/>
    <property type="match status" value="1"/>
</dbReference>
<name>A0A934MFI8_9HYPH</name>
<comment type="caution">
    <text evidence="6">The sequence shown here is derived from an EMBL/GenBank/DDBJ whole genome shotgun (WGS) entry which is preliminary data.</text>
</comment>
<dbReference type="EMBL" id="JAEKJA010000003">
    <property type="protein sequence ID" value="MBJ3774970.1"/>
    <property type="molecule type" value="Genomic_DNA"/>
</dbReference>
<dbReference type="SUPFAM" id="SSF53850">
    <property type="entry name" value="Periplasmic binding protein-like II"/>
    <property type="match status" value="1"/>
</dbReference>
<dbReference type="CDD" id="cd08494">
    <property type="entry name" value="PBP2_NikA_DppA_OppA_like_6"/>
    <property type="match status" value="1"/>
</dbReference>
<dbReference type="Gene3D" id="3.10.105.10">
    <property type="entry name" value="Dipeptide-binding Protein, Domain 3"/>
    <property type="match status" value="1"/>
</dbReference>
<proteinExistence type="inferred from homology"/>
<accession>A0A934MFI8</accession>
<keyword evidence="7" id="KW-1185">Reference proteome</keyword>
<evidence type="ECO:0000313" key="7">
    <source>
        <dbReference type="Proteomes" id="UP000609531"/>
    </source>
</evidence>